<evidence type="ECO:0000256" key="4">
    <source>
        <dbReference type="ARBA" id="ARBA00023242"/>
    </source>
</evidence>
<dbReference type="Gene3D" id="4.10.240.10">
    <property type="entry name" value="Zn(2)-C6 fungal-type DNA-binding domain"/>
    <property type="match status" value="1"/>
</dbReference>
<evidence type="ECO:0000313" key="7">
    <source>
        <dbReference type="Proteomes" id="UP000249402"/>
    </source>
</evidence>
<feature type="non-terminal residue" evidence="6">
    <location>
        <position position="1"/>
    </location>
</feature>
<evidence type="ECO:0000256" key="2">
    <source>
        <dbReference type="ARBA" id="ARBA00023125"/>
    </source>
</evidence>
<keyword evidence="3" id="KW-0804">Transcription</keyword>
<keyword evidence="4" id="KW-0539">Nucleus</keyword>
<keyword evidence="7" id="KW-1185">Reference proteome</keyword>
<evidence type="ECO:0000313" key="6">
    <source>
        <dbReference type="EMBL" id="RAK94797.1"/>
    </source>
</evidence>
<dbReference type="EMBL" id="KZ824522">
    <property type="protein sequence ID" value="RAK94797.1"/>
    <property type="molecule type" value="Genomic_DNA"/>
</dbReference>
<dbReference type="GO" id="GO:0003677">
    <property type="term" value="F:DNA binding"/>
    <property type="evidence" value="ECO:0007669"/>
    <property type="project" value="UniProtKB-KW"/>
</dbReference>
<sequence length="75" mass="8842">KRRRVRKGSRSCWECKRRKIRCRFAAPDDAICIGGQHRRADCVSQEMPEDLSAARRGNRQLGDRIARIEEVMKDW</sequence>
<evidence type="ECO:0000259" key="5">
    <source>
        <dbReference type="Pfam" id="PF00172"/>
    </source>
</evidence>
<dbReference type="VEuPathDB" id="FungiDB:BO80DRAFT_312674"/>
<dbReference type="GO" id="GO:0000981">
    <property type="term" value="F:DNA-binding transcription factor activity, RNA polymerase II-specific"/>
    <property type="evidence" value="ECO:0007669"/>
    <property type="project" value="InterPro"/>
</dbReference>
<dbReference type="InterPro" id="IPR036864">
    <property type="entry name" value="Zn2-C6_fun-type_DNA-bd_sf"/>
</dbReference>
<accession>A0A395GJ61</accession>
<gene>
    <name evidence="6" type="ORF">BO80DRAFT_312674</name>
</gene>
<reference evidence="6 7" key="1">
    <citation type="submission" date="2018-02" db="EMBL/GenBank/DDBJ databases">
        <title>The genomes of Aspergillus section Nigri reveals drivers in fungal speciation.</title>
        <authorList>
            <consortium name="DOE Joint Genome Institute"/>
            <person name="Vesth T.C."/>
            <person name="Nybo J."/>
            <person name="Theobald S."/>
            <person name="Brandl J."/>
            <person name="Frisvad J.C."/>
            <person name="Nielsen K.F."/>
            <person name="Lyhne E.K."/>
            <person name="Kogle M.E."/>
            <person name="Kuo A."/>
            <person name="Riley R."/>
            <person name="Clum A."/>
            <person name="Nolan M."/>
            <person name="Lipzen A."/>
            <person name="Salamov A."/>
            <person name="Henrissat B."/>
            <person name="Wiebenga A."/>
            <person name="De vries R.P."/>
            <person name="Grigoriev I.V."/>
            <person name="Mortensen U.H."/>
            <person name="Andersen M.R."/>
            <person name="Baker S.E."/>
        </authorList>
    </citation>
    <scope>NUCLEOTIDE SEQUENCE [LARGE SCALE GENOMIC DNA]</scope>
    <source>
        <strain evidence="6 7">CBS 121593</strain>
    </source>
</reference>
<dbReference type="Proteomes" id="UP000249402">
    <property type="component" value="Unassembled WGS sequence"/>
</dbReference>
<dbReference type="Pfam" id="PF00172">
    <property type="entry name" value="Zn_clus"/>
    <property type="match status" value="1"/>
</dbReference>
<proteinExistence type="predicted"/>
<keyword evidence="2" id="KW-0238">DNA-binding</keyword>
<dbReference type="OrthoDB" id="5392779at2759"/>
<evidence type="ECO:0000256" key="3">
    <source>
        <dbReference type="ARBA" id="ARBA00023163"/>
    </source>
</evidence>
<dbReference type="PANTHER" id="PTHR47840:SF1">
    <property type="entry name" value="ZN(II)2CYS6 TRANSCRIPTION FACTOR (EUROFUNG)"/>
    <property type="match status" value="1"/>
</dbReference>
<dbReference type="InterPro" id="IPR001138">
    <property type="entry name" value="Zn2Cys6_DnaBD"/>
</dbReference>
<feature type="domain" description="Zn(2)-C6 fungal-type" evidence="5">
    <location>
        <begin position="10"/>
        <end position="46"/>
    </location>
</feature>
<dbReference type="RefSeq" id="XP_025569125.1">
    <property type="nucleotide sequence ID" value="XM_025715045.1"/>
</dbReference>
<dbReference type="GeneID" id="37219910"/>
<evidence type="ECO:0000256" key="1">
    <source>
        <dbReference type="ARBA" id="ARBA00023015"/>
    </source>
</evidence>
<dbReference type="PANTHER" id="PTHR47840">
    <property type="entry name" value="ZN(II)2CYS6 TRANSCRIPTION FACTOR (EUROFUNG)-RELATED"/>
    <property type="match status" value="1"/>
</dbReference>
<dbReference type="SUPFAM" id="SSF57701">
    <property type="entry name" value="Zn2/Cys6 DNA-binding domain"/>
    <property type="match status" value="1"/>
</dbReference>
<protein>
    <recommendedName>
        <fullName evidence="5">Zn(2)-C6 fungal-type domain-containing protein</fullName>
    </recommendedName>
</protein>
<feature type="non-terminal residue" evidence="6">
    <location>
        <position position="75"/>
    </location>
</feature>
<dbReference type="GO" id="GO:0008270">
    <property type="term" value="F:zinc ion binding"/>
    <property type="evidence" value="ECO:0007669"/>
    <property type="project" value="InterPro"/>
</dbReference>
<dbReference type="GO" id="GO:0009893">
    <property type="term" value="P:positive regulation of metabolic process"/>
    <property type="evidence" value="ECO:0007669"/>
    <property type="project" value="UniProtKB-ARBA"/>
</dbReference>
<name>A0A395GJ61_9EURO</name>
<dbReference type="STRING" id="1448316.A0A395GJ61"/>
<organism evidence="6 7">
    <name type="scientific">Aspergillus ibericus CBS 121593</name>
    <dbReference type="NCBI Taxonomy" id="1448316"/>
    <lineage>
        <taxon>Eukaryota</taxon>
        <taxon>Fungi</taxon>
        <taxon>Dikarya</taxon>
        <taxon>Ascomycota</taxon>
        <taxon>Pezizomycotina</taxon>
        <taxon>Eurotiomycetes</taxon>
        <taxon>Eurotiomycetidae</taxon>
        <taxon>Eurotiales</taxon>
        <taxon>Aspergillaceae</taxon>
        <taxon>Aspergillus</taxon>
        <taxon>Aspergillus subgen. Circumdati</taxon>
    </lineage>
</organism>
<dbReference type="AlphaFoldDB" id="A0A395GJ61"/>
<keyword evidence="1" id="KW-0805">Transcription regulation</keyword>